<keyword evidence="3" id="KW-1185">Reference proteome</keyword>
<reference evidence="2 3" key="1">
    <citation type="submission" date="2012-10" db="EMBL/GenBank/DDBJ databases">
        <title>The draft sequence of the Mycobacterium pheli genome.</title>
        <authorList>
            <person name="Pettersson B.M.F."/>
            <person name="Das S."/>
            <person name="Dasgupta S."/>
            <person name="Bhattacharya A."/>
            <person name="Kirsebom L.A."/>
        </authorList>
    </citation>
    <scope>NUCLEOTIDE SEQUENCE [LARGE SCALE GENOMIC DNA]</scope>
    <source>
        <strain evidence="2 3">CCUG 21000</strain>
    </source>
</reference>
<organism evidence="2 3">
    <name type="scientific">Mycolicibacterium phlei DSM 43239 = CCUG 21000</name>
    <dbReference type="NCBI Taxonomy" id="1226750"/>
    <lineage>
        <taxon>Bacteria</taxon>
        <taxon>Bacillati</taxon>
        <taxon>Actinomycetota</taxon>
        <taxon>Actinomycetes</taxon>
        <taxon>Mycobacteriales</taxon>
        <taxon>Mycobacteriaceae</taxon>
        <taxon>Mycolicibacterium</taxon>
    </lineage>
</organism>
<name>A0A5N5VAU9_MYCPH</name>
<dbReference type="EMBL" id="ANBP01000006">
    <property type="protein sequence ID" value="KAB7757780.1"/>
    <property type="molecule type" value="Genomic_DNA"/>
</dbReference>
<evidence type="ECO:0000256" key="1">
    <source>
        <dbReference type="SAM" id="MobiDB-lite"/>
    </source>
</evidence>
<dbReference type="RefSeq" id="WP_003887968.1">
    <property type="nucleotide sequence ID" value="NZ_ANBO01000042.1"/>
</dbReference>
<dbReference type="Proteomes" id="UP000325690">
    <property type="component" value="Unassembled WGS sequence"/>
</dbReference>
<comment type="caution">
    <text evidence="2">The sequence shown here is derived from an EMBL/GenBank/DDBJ whole genome shotgun (WGS) entry which is preliminary data.</text>
</comment>
<evidence type="ECO:0000313" key="3">
    <source>
        <dbReference type="Proteomes" id="UP000325690"/>
    </source>
</evidence>
<sequence length="301" mass="33685">MWTPFLGPEALAAGRLTRGQLRWRNTAVLPRVYIPNGAERTVHMNAMAAWLHSGRRGIIAGRAAAALHGAKWVRASTPIEIITAHGRRRDGVIVREERIAPDEITYIGELPVTSVARTALDLARHLPRNQAVAHLDALSAATGLTAADVLPLLERYRGARGVRRARIALSLMDGGAQSPEETRVRLILIDAGLPAPRTQIRLYDGYTEAFLDMGYEEPKVGLDYDGVHHSEDRKRYVHDVGRNEFVDHQGWIDIHVLKEHSRAYILHRVFDAFRRRGWDPPKPKRRRSPGSTDRGTPDSTP</sequence>
<dbReference type="AlphaFoldDB" id="A0A5N5VAU9"/>
<evidence type="ECO:0008006" key="4">
    <source>
        <dbReference type="Google" id="ProtNLM"/>
    </source>
</evidence>
<accession>A0A5N5VAU9</accession>
<evidence type="ECO:0000313" key="2">
    <source>
        <dbReference type="EMBL" id="KAB7757780.1"/>
    </source>
</evidence>
<dbReference type="GeneID" id="74301563"/>
<proteinExistence type="predicted"/>
<feature type="region of interest" description="Disordered" evidence="1">
    <location>
        <begin position="278"/>
        <end position="301"/>
    </location>
</feature>
<feature type="compositionally biased region" description="Polar residues" evidence="1">
    <location>
        <begin position="289"/>
        <end position="301"/>
    </location>
</feature>
<protein>
    <recommendedName>
        <fullName evidence="4">AbiEi antitoxin C-terminal domain-containing protein</fullName>
    </recommendedName>
</protein>
<gene>
    <name evidence="2" type="ORF">MPHL21000_06760</name>
</gene>